<evidence type="ECO:0000313" key="1">
    <source>
        <dbReference type="EMBL" id="CAB4151734.1"/>
    </source>
</evidence>
<dbReference type="EMBL" id="LR796558">
    <property type="protein sequence ID" value="CAB4151734.1"/>
    <property type="molecule type" value="Genomic_DNA"/>
</dbReference>
<proteinExistence type="predicted"/>
<accession>A0A6J5MXS5</accession>
<organism evidence="1">
    <name type="scientific">uncultured Caudovirales phage</name>
    <dbReference type="NCBI Taxonomy" id="2100421"/>
    <lineage>
        <taxon>Viruses</taxon>
        <taxon>Duplodnaviria</taxon>
        <taxon>Heunggongvirae</taxon>
        <taxon>Uroviricota</taxon>
        <taxon>Caudoviricetes</taxon>
        <taxon>Peduoviridae</taxon>
        <taxon>Maltschvirus</taxon>
        <taxon>Maltschvirus maltsch</taxon>
    </lineage>
</organism>
<gene>
    <name evidence="1" type="ORF">UFOVP592_33</name>
</gene>
<reference evidence="1" key="1">
    <citation type="submission" date="2020-04" db="EMBL/GenBank/DDBJ databases">
        <authorList>
            <person name="Chiriac C."/>
            <person name="Salcher M."/>
            <person name="Ghai R."/>
            <person name="Kavagutti S V."/>
        </authorList>
    </citation>
    <scope>NUCLEOTIDE SEQUENCE</scope>
</reference>
<sequence>MNPTPEVRDGMIHQAQQERIVRDTLIMQKVNGAHRDAFLKRFPGQIEHCMRLTAERLQAILTRKPTDLADPATWNCTAEEIRDLTVALDKLAHLHHAYPMEVSNESNQA</sequence>
<protein>
    <submittedName>
        <fullName evidence="1">Uncharacterized protein</fullName>
    </submittedName>
</protein>
<name>A0A6J5MXS5_9CAUD</name>